<dbReference type="EMBL" id="UINC01033944">
    <property type="protein sequence ID" value="SVB24007.1"/>
    <property type="molecule type" value="Genomic_DNA"/>
</dbReference>
<sequence>VPAEKLTNASPLELSKGGLVRAIVELSALNVPNPTSHSFEVFNEMA</sequence>
<protein>
    <submittedName>
        <fullName evidence="1">Uncharacterized protein</fullName>
    </submittedName>
</protein>
<accession>A0A382CFC5</accession>
<organism evidence="1">
    <name type="scientific">marine metagenome</name>
    <dbReference type="NCBI Taxonomy" id="408172"/>
    <lineage>
        <taxon>unclassified sequences</taxon>
        <taxon>metagenomes</taxon>
        <taxon>ecological metagenomes</taxon>
    </lineage>
</organism>
<gene>
    <name evidence="1" type="ORF">METZ01_LOCUS176861</name>
</gene>
<reference evidence="1" key="1">
    <citation type="submission" date="2018-05" db="EMBL/GenBank/DDBJ databases">
        <authorList>
            <person name="Lanie J.A."/>
            <person name="Ng W.-L."/>
            <person name="Kazmierczak K.M."/>
            <person name="Andrzejewski T.M."/>
            <person name="Davidsen T.M."/>
            <person name="Wayne K.J."/>
            <person name="Tettelin H."/>
            <person name="Glass J.I."/>
            <person name="Rusch D."/>
            <person name="Podicherti R."/>
            <person name="Tsui H.-C.T."/>
            <person name="Winkler M.E."/>
        </authorList>
    </citation>
    <scope>NUCLEOTIDE SEQUENCE</scope>
</reference>
<proteinExistence type="predicted"/>
<evidence type="ECO:0000313" key="1">
    <source>
        <dbReference type="EMBL" id="SVB24007.1"/>
    </source>
</evidence>
<name>A0A382CFC5_9ZZZZ</name>
<feature type="non-terminal residue" evidence="1">
    <location>
        <position position="1"/>
    </location>
</feature>
<dbReference type="AlphaFoldDB" id="A0A382CFC5"/>